<feature type="compositionally biased region" description="Basic and acidic residues" evidence="1">
    <location>
        <begin position="126"/>
        <end position="150"/>
    </location>
</feature>
<feature type="region of interest" description="Disordered" evidence="1">
    <location>
        <begin position="59"/>
        <end position="79"/>
    </location>
</feature>
<reference evidence="2 3" key="1">
    <citation type="journal article" date="2014" name="Curr. Biol.">
        <title>The genome of the clonal raider ant Cerapachys biroi.</title>
        <authorList>
            <person name="Oxley P.R."/>
            <person name="Ji L."/>
            <person name="Fetter-Pruneda I."/>
            <person name="McKenzie S.K."/>
            <person name="Li C."/>
            <person name="Hu H."/>
            <person name="Zhang G."/>
            <person name="Kronauer D.J."/>
        </authorList>
    </citation>
    <scope>NUCLEOTIDE SEQUENCE [LARGE SCALE GENOMIC DNA]</scope>
</reference>
<sequence>MWIISCERKGLLLSGVTGRICAKLHSHFLTCITEPLFGTINLDRLRRDRDCPCVERLNSKNSLTTGEPPPPPTKKLPLGEVGETKANEVAGEKTSFCPESLAGCSPFVKVRCTPTTPWYRYQPPWAREEGKKESEGEKEGARRGKTDGGRRTYPGGWRRRKEKPEEKEEVEMEGRREIKMAAPASGVDPPTLPPRGNKRKKGRKLRSNVEGGRSACRGATNEATNRVTGGSGVERG</sequence>
<dbReference type="Proteomes" id="UP000053097">
    <property type="component" value="Unassembled WGS sequence"/>
</dbReference>
<dbReference type="AlphaFoldDB" id="A0A026WVC7"/>
<dbReference type="EMBL" id="KK107087">
    <property type="protein sequence ID" value="EZA59977.1"/>
    <property type="molecule type" value="Genomic_DNA"/>
</dbReference>
<evidence type="ECO:0000313" key="2">
    <source>
        <dbReference type="EMBL" id="EZA59977.1"/>
    </source>
</evidence>
<accession>A0A026WVC7</accession>
<organism evidence="2 3">
    <name type="scientific">Ooceraea biroi</name>
    <name type="common">Clonal raider ant</name>
    <name type="synonym">Cerapachys biroi</name>
    <dbReference type="NCBI Taxonomy" id="2015173"/>
    <lineage>
        <taxon>Eukaryota</taxon>
        <taxon>Metazoa</taxon>
        <taxon>Ecdysozoa</taxon>
        <taxon>Arthropoda</taxon>
        <taxon>Hexapoda</taxon>
        <taxon>Insecta</taxon>
        <taxon>Pterygota</taxon>
        <taxon>Neoptera</taxon>
        <taxon>Endopterygota</taxon>
        <taxon>Hymenoptera</taxon>
        <taxon>Apocrita</taxon>
        <taxon>Aculeata</taxon>
        <taxon>Formicoidea</taxon>
        <taxon>Formicidae</taxon>
        <taxon>Dorylinae</taxon>
        <taxon>Ooceraea</taxon>
    </lineage>
</organism>
<gene>
    <name evidence="2" type="ORF">X777_16180</name>
</gene>
<keyword evidence="3" id="KW-1185">Reference proteome</keyword>
<proteinExistence type="predicted"/>
<feature type="compositionally biased region" description="Basic residues" evidence="1">
    <location>
        <begin position="196"/>
        <end position="206"/>
    </location>
</feature>
<protein>
    <submittedName>
        <fullName evidence="2">Uncharacterized protein</fullName>
    </submittedName>
</protein>
<feature type="compositionally biased region" description="Basic and acidic residues" evidence="1">
    <location>
        <begin position="162"/>
        <end position="179"/>
    </location>
</feature>
<feature type="region of interest" description="Disordered" evidence="1">
    <location>
        <begin position="119"/>
        <end position="236"/>
    </location>
</feature>
<evidence type="ECO:0000313" key="3">
    <source>
        <dbReference type="Proteomes" id="UP000053097"/>
    </source>
</evidence>
<name>A0A026WVC7_OOCBI</name>
<evidence type="ECO:0000256" key="1">
    <source>
        <dbReference type="SAM" id="MobiDB-lite"/>
    </source>
</evidence>